<dbReference type="GO" id="GO:0035299">
    <property type="term" value="F:inositol-1,3,4,5,6-pentakisphosphate 2-kinase activity"/>
    <property type="evidence" value="ECO:0007669"/>
    <property type="project" value="UniProtKB-EC"/>
</dbReference>
<keyword evidence="3 6" id="KW-0547">Nucleotide-binding</keyword>
<dbReference type="Pfam" id="PF06090">
    <property type="entry name" value="Ins_P5_2-kin"/>
    <property type="match status" value="1"/>
</dbReference>
<evidence type="ECO:0000256" key="3">
    <source>
        <dbReference type="ARBA" id="ARBA00022741"/>
    </source>
</evidence>
<feature type="region of interest" description="Disordered" evidence="7">
    <location>
        <begin position="86"/>
        <end position="107"/>
    </location>
</feature>
<keyword evidence="4 6" id="KW-0418">Kinase</keyword>
<dbReference type="GO" id="GO:0005634">
    <property type="term" value="C:nucleus"/>
    <property type="evidence" value="ECO:0007669"/>
    <property type="project" value="TreeGrafter"/>
</dbReference>
<dbReference type="PANTHER" id="PTHR14456">
    <property type="entry name" value="INOSITOL POLYPHOSPHATE KINASE 1"/>
    <property type="match status" value="1"/>
</dbReference>
<evidence type="ECO:0000256" key="6">
    <source>
        <dbReference type="RuleBase" id="RU364126"/>
    </source>
</evidence>
<evidence type="ECO:0000256" key="2">
    <source>
        <dbReference type="ARBA" id="ARBA00022679"/>
    </source>
</evidence>
<sequence>MAGHAGTFLLLHLPGMGTVMGSGIGIREEVRANKRNDIILQAKGTTGDGTRSGVRRLGDTYAIEIKPKQGWLQLASDVNDLFDLMPAGEETKRKEEPRSQEKRDEKEELGHRDKCWCRFCSMQLLKLHNGKIKRLGHYCPLDLFSGAPSRMFDALDALLACPQNNLRVFQNGNLIYGDHANSISFDELHSLVFPG</sequence>
<feature type="compositionally biased region" description="Basic and acidic residues" evidence="7">
    <location>
        <begin position="89"/>
        <end position="107"/>
    </location>
</feature>
<evidence type="ECO:0000313" key="10">
    <source>
        <dbReference type="Proteomes" id="UP001059596"/>
    </source>
</evidence>
<dbReference type="PANTHER" id="PTHR14456:SF2">
    <property type="entry name" value="INOSITOL-PENTAKISPHOSPHATE 2-KINASE"/>
    <property type="match status" value="1"/>
</dbReference>
<comment type="domain">
    <text evidence="6">The EXKPK motif is conserved in inositol-pentakisphosphate 2-kinases of both family 1 and 2.</text>
</comment>
<dbReference type="GO" id="GO:0032958">
    <property type="term" value="P:inositol phosphate biosynthetic process"/>
    <property type="evidence" value="ECO:0007669"/>
    <property type="project" value="TreeGrafter"/>
</dbReference>
<dbReference type="EC" id="2.7.1.158" evidence="1 6"/>
<evidence type="ECO:0000313" key="9">
    <source>
        <dbReference type="EMBL" id="KAI8036857.1"/>
    </source>
</evidence>
<reference evidence="9" key="1">
    <citation type="journal article" date="2023" name="Genome Biol. Evol.">
        <title>Long-read-based Genome Assembly of Drosophila gunungcola Reveals Fewer Chemosensory Genes in Flower-breeding Species.</title>
        <authorList>
            <person name="Negi A."/>
            <person name="Liao B.Y."/>
            <person name="Yeh S.D."/>
        </authorList>
    </citation>
    <scope>NUCLEOTIDE SEQUENCE</scope>
    <source>
        <strain evidence="9">Sukarami</strain>
    </source>
</reference>
<name>A0A9Q0BLG6_9MUSC</name>
<keyword evidence="2 6" id="KW-0808">Transferase</keyword>
<proteinExistence type="predicted"/>
<evidence type="ECO:0000256" key="1">
    <source>
        <dbReference type="ARBA" id="ARBA00012023"/>
    </source>
</evidence>
<organism evidence="9 10">
    <name type="scientific">Drosophila gunungcola</name>
    <name type="common">fruit fly</name>
    <dbReference type="NCBI Taxonomy" id="103775"/>
    <lineage>
        <taxon>Eukaryota</taxon>
        <taxon>Metazoa</taxon>
        <taxon>Ecdysozoa</taxon>
        <taxon>Arthropoda</taxon>
        <taxon>Hexapoda</taxon>
        <taxon>Insecta</taxon>
        <taxon>Pterygota</taxon>
        <taxon>Neoptera</taxon>
        <taxon>Endopterygota</taxon>
        <taxon>Diptera</taxon>
        <taxon>Brachycera</taxon>
        <taxon>Muscomorpha</taxon>
        <taxon>Ephydroidea</taxon>
        <taxon>Drosophilidae</taxon>
        <taxon>Drosophila</taxon>
        <taxon>Sophophora</taxon>
    </lineage>
</organism>
<comment type="function">
    <text evidence="6">Phosphorylates Ins(1,3,4,5,6)P5 at position 2 to form Ins(1,2,3,4,5,6)P6 (InsP6 or phytate).</text>
</comment>
<keyword evidence="8" id="KW-0732">Signal</keyword>
<gene>
    <name evidence="9" type="ORF">M5D96_010167</name>
</gene>
<evidence type="ECO:0000256" key="7">
    <source>
        <dbReference type="SAM" id="MobiDB-lite"/>
    </source>
</evidence>
<evidence type="ECO:0000256" key="5">
    <source>
        <dbReference type="ARBA" id="ARBA00022840"/>
    </source>
</evidence>
<feature type="chain" id="PRO_5040346053" description="Inositol-pentakisphosphate 2-kinase" evidence="8">
    <location>
        <begin position="22"/>
        <end position="195"/>
    </location>
</feature>
<accession>A0A9Q0BLG6</accession>
<dbReference type="InterPro" id="IPR009286">
    <property type="entry name" value="Ins_P5_2-kin"/>
</dbReference>
<evidence type="ECO:0000256" key="4">
    <source>
        <dbReference type="ARBA" id="ARBA00022777"/>
    </source>
</evidence>
<keyword evidence="10" id="KW-1185">Reference proteome</keyword>
<feature type="signal peptide" evidence="8">
    <location>
        <begin position="1"/>
        <end position="21"/>
    </location>
</feature>
<evidence type="ECO:0000256" key="8">
    <source>
        <dbReference type="SAM" id="SignalP"/>
    </source>
</evidence>
<protein>
    <recommendedName>
        <fullName evidence="1 6">Inositol-pentakisphosphate 2-kinase</fullName>
        <ecNumber evidence="1 6">2.7.1.158</ecNumber>
    </recommendedName>
</protein>
<dbReference type="Proteomes" id="UP001059596">
    <property type="component" value="Unassembled WGS sequence"/>
</dbReference>
<dbReference type="GO" id="GO:0005524">
    <property type="term" value="F:ATP binding"/>
    <property type="evidence" value="ECO:0007669"/>
    <property type="project" value="UniProtKB-KW"/>
</dbReference>
<keyword evidence="5 6" id="KW-0067">ATP-binding</keyword>
<dbReference type="EMBL" id="JAMKOV010000014">
    <property type="protein sequence ID" value="KAI8036857.1"/>
    <property type="molecule type" value="Genomic_DNA"/>
</dbReference>
<dbReference type="AlphaFoldDB" id="A0A9Q0BLG6"/>
<comment type="catalytic activity">
    <reaction evidence="6">
        <text>1D-myo-inositol 1,3,4,5,6-pentakisphosphate + ATP = 1D-myo-inositol hexakisphosphate + ADP + H(+)</text>
        <dbReference type="Rhea" id="RHEA:20313"/>
        <dbReference type="ChEBI" id="CHEBI:15378"/>
        <dbReference type="ChEBI" id="CHEBI:30616"/>
        <dbReference type="ChEBI" id="CHEBI:57733"/>
        <dbReference type="ChEBI" id="CHEBI:58130"/>
        <dbReference type="ChEBI" id="CHEBI:456216"/>
        <dbReference type="EC" id="2.7.1.158"/>
    </reaction>
</comment>
<comment type="caution">
    <text evidence="9">The sequence shown here is derived from an EMBL/GenBank/DDBJ whole genome shotgun (WGS) entry which is preliminary data.</text>
</comment>